<protein>
    <submittedName>
        <fullName evidence="1">Uncharacterized protein</fullName>
    </submittedName>
</protein>
<proteinExistence type="predicted"/>
<accession>X1P5X1</accession>
<name>X1P5X1_9ZZZZ</name>
<gene>
    <name evidence="1" type="ORF">S06H3_56324</name>
</gene>
<reference evidence="1" key="1">
    <citation type="journal article" date="2014" name="Front. Microbiol.">
        <title>High frequency of phylogenetically diverse reductive dehalogenase-homologous genes in deep subseafloor sedimentary metagenomes.</title>
        <authorList>
            <person name="Kawai M."/>
            <person name="Futagami T."/>
            <person name="Toyoda A."/>
            <person name="Takaki Y."/>
            <person name="Nishi S."/>
            <person name="Hori S."/>
            <person name="Arai W."/>
            <person name="Tsubouchi T."/>
            <person name="Morono Y."/>
            <person name="Uchiyama I."/>
            <person name="Ito T."/>
            <person name="Fujiyama A."/>
            <person name="Inagaki F."/>
            <person name="Takami H."/>
        </authorList>
    </citation>
    <scope>NUCLEOTIDE SEQUENCE</scope>
    <source>
        <strain evidence="1">Expedition CK06-06</strain>
    </source>
</reference>
<feature type="non-terminal residue" evidence="1">
    <location>
        <position position="1"/>
    </location>
</feature>
<comment type="caution">
    <text evidence="1">The sequence shown here is derived from an EMBL/GenBank/DDBJ whole genome shotgun (WGS) entry which is preliminary data.</text>
</comment>
<sequence length="79" mass="9499">GRKLEIEFINYCIREVNKEWNPREWRGEYIPTKKNHQVADLLENFGFSKKVMANGTKKYQADRKQLLQERVPFITVVEE</sequence>
<dbReference type="EMBL" id="BARV01036222">
    <property type="protein sequence ID" value="GAI51702.1"/>
    <property type="molecule type" value="Genomic_DNA"/>
</dbReference>
<organism evidence="1">
    <name type="scientific">marine sediment metagenome</name>
    <dbReference type="NCBI Taxonomy" id="412755"/>
    <lineage>
        <taxon>unclassified sequences</taxon>
        <taxon>metagenomes</taxon>
        <taxon>ecological metagenomes</taxon>
    </lineage>
</organism>
<evidence type="ECO:0000313" key="1">
    <source>
        <dbReference type="EMBL" id="GAI51702.1"/>
    </source>
</evidence>
<dbReference type="AlphaFoldDB" id="X1P5X1"/>